<comment type="caution">
    <text evidence="1">The sequence shown here is derived from an EMBL/GenBank/DDBJ whole genome shotgun (WGS) entry which is preliminary data.</text>
</comment>
<dbReference type="Proteomes" id="UP000572680">
    <property type="component" value="Unassembled WGS sequence"/>
</dbReference>
<accession>A0A7W3QKA9</accession>
<dbReference type="RefSeq" id="WP_182842670.1">
    <property type="nucleotide sequence ID" value="NZ_BAAALP010000035.1"/>
</dbReference>
<sequence length="80" mass="8982">MNDTRAQAEDMVLAHLRADFPGHSIWRATRYDGKPGDWVATLHDPAAGIEPTVMRSTPSELRAALINERERALARDEEAR</sequence>
<dbReference type="EMBL" id="JACJIA010000002">
    <property type="protein sequence ID" value="MBA8950215.1"/>
    <property type="molecule type" value="Genomic_DNA"/>
</dbReference>
<gene>
    <name evidence="1" type="ORF">HNR61_001828</name>
</gene>
<organism evidence="1 2">
    <name type="scientific">Actinomadura namibiensis</name>
    <dbReference type="NCBI Taxonomy" id="182080"/>
    <lineage>
        <taxon>Bacteria</taxon>
        <taxon>Bacillati</taxon>
        <taxon>Actinomycetota</taxon>
        <taxon>Actinomycetes</taxon>
        <taxon>Streptosporangiales</taxon>
        <taxon>Thermomonosporaceae</taxon>
        <taxon>Actinomadura</taxon>
    </lineage>
</organism>
<keyword evidence="2" id="KW-1185">Reference proteome</keyword>
<dbReference type="AlphaFoldDB" id="A0A7W3QKA9"/>
<proteinExistence type="predicted"/>
<evidence type="ECO:0000313" key="1">
    <source>
        <dbReference type="EMBL" id="MBA8950215.1"/>
    </source>
</evidence>
<evidence type="ECO:0000313" key="2">
    <source>
        <dbReference type="Proteomes" id="UP000572680"/>
    </source>
</evidence>
<name>A0A7W3QKA9_ACTNM</name>
<reference evidence="1 2" key="1">
    <citation type="submission" date="2020-08" db="EMBL/GenBank/DDBJ databases">
        <title>Genomic Encyclopedia of Type Strains, Phase IV (KMG-IV): sequencing the most valuable type-strain genomes for metagenomic binning, comparative biology and taxonomic classification.</title>
        <authorList>
            <person name="Goeker M."/>
        </authorList>
    </citation>
    <scope>NUCLEOTIDE SEQUENCE [LARGE SCALE GENOMIC DNA]</scope>
    <source>
        <strain evidence="1 2">DSM 44197</strain>
    </source>
</reference>
<protein>
    <submittedName>
        <fullName evidence="1">Uncharacterized protein</fullName>
    </submittedName>
</protein>